<dbReference type="STRING" id="553218.CAMRE0001_0807"/>
<keyword evidence="2" id="KW-1185">Reference proteome</keyword>
<reference evidence="1 2" key="1">
    <citation type="submission" date="2008-08" db="EMBL/GenBank/DDBJ databases">
        <authorList>
            <person name="Madupu R."/>
            <person name="Durkin A.S."/>
            <person name="Torralba M."/>
            <person name="Methe B."/>
            <person name="Sutton G.G."/>
            <person name="Strausberg R.L."/>
            <person name="Nelson K.E."/>
        </authorList>
    </citation>
    <scope>NUCLEOTIDE SEQUENCE [LARGE SCALE GENOMIC DNA]</scope>
    <source>
        <strain evidence="1 2">RM3267</strain>
    </source>
</reference>
<accession>B9CZW1</accession>
<comment type="caution">
    <text evidence="1">The sequence shown here is derived from an EMBL/GenBank/DDBJ whole genome shotgun (WGS) entry which is preliminary data.</text>
</comment>
<organism evidence="1 2">
    <name type="scientific">Campylobacter rectus RM3267</name>
    <dbReference type="NCBI Taxonomy" id="553218"/>
    <lineage>
        <taxon>Bacteria</taxon>
        <taxon>Pseudomonadati</taxon>
        <taxon>Campylobacterota</taxon>
        <taxon>Epsilonproteobacteria</taxon>
        <taxon>Campylobacterales</taxon>
        <taxon>Campylobacteraceae</taxon>
        <taxon>Campylobacter</taxon>
    </lineage>
</organism>
<proteinExistence type="predicted"/>
<sequence>MRAVTRYFWLFSFSVKNQEQINLTRNTPLFPPKHVFVLFSG</sequence>
<dbReference type="EMBL" id="ACFU01000004">
    <property type="protein sequence ID" value="EEF14735.1"/>
    <property type="molecule type" value="Genomic_DNA"/>
</dbReference>
<evidence type="ECO:0000313" key="1">
    <source>
        <dbReference type="EMBL" id="EEF14735.1"/>
    </source>
</evidence>
<gene>
    <name evidence="1" type="ORF">CAMRE0001_0807</name>
</gene>
<dbReference type="Proteomes" id="UP000003082">
    <property type="component" value="Unassembled WGS sequence"/>
</dbReference>
<evidence type="ECO:0000313" key="2">
    <source>
        <dbReference type="Proteomes" id="UP000003082"/>
    </source>
</evidence>
<protein>
    <submittedName>
        <fullName evidence="1">Uncharacterized protein</fullName>
    </submittedName>
</protein>
<dbReference type="AlphaFoldDB" id="B9CZW1"/>
<name>B9CZW1_CAMRE</name>